<dbReference type="Proteomes" id="UP000184082">
    <property type="component" value="Unassembled WGS sequence"/>
</dbReference>
<dbReference type="EMBL" id="FRAJ01000003">
    <property type="protein sequence ID" value="SHJ68018.1"/>
    <property type="molecule type" value="Genomic_DNA"/>
</dbReference>
<name>A0A1M6L9X2_9FIRM</name>
<evidence type="ECO:0000259" key="2">
    <source>
        <dbReference type="Pfam" id="PF20250"/>
    </source>
</evidence>
<feature type="domain" description="Flagellar Assembly Protein A N-terminal region" evidence="2">
    <location>
        <begin position="24"/>
        <end position="194"/>
    </location>
</feature>
<dbReference type="InterPro" id="IPR046866">
    <property type="entry name" value="FapA_N"/>
</dbReference>
<organism evidence="3 4">
    <name type="scientific">Caminicella sporogenes DSM 14501</name>
    <dbReference type="NCBI Taxonomy" id="1121266"/>
    <lineage>
        <taxon>Bacteria</taxon>
        <taxon>Bacillati</taxon>
        <taxon>Bacillota</taxon>
        <taxon>Clostridia</taxon>
        <taxon>Peptostreptococcales</taxon>
        <taxon>Caminicellaceae</taxon>
        <taxon>Caminicella</taxon>
    </lineage>
</organism>
<dbReference type="PANTHER" id="PTHR38032:SF1">
    <property type="entry name" value="RNA-BINDING PROTEIN KHPB N-TERMINAL DOMAIN-CONTAINING PROTEIN"/>
    <property type="match status" value="1"/>
</dbReference>
<keyword evidence="1" id="KW-0175">Coiled coil</keyword>
<accession>A0A1M6L9X2</accession>
<evidence type="ECO:0000313" key="3">
    <source>
        <dbReference type="EMBL" id="SHJ68018.1"/>
    </source>
</evidence>
<dbReference type="Pfam" id="PF03961">
    <property type="entry name" value="FapA"/>
    <property type="match status" value="1"/>
</dbReference>
<evidence type="ECO:0000313" key="4">
    <source>
        <dbReference type="Proteomes" id="UP000184082"/>
    </source>
</evidence>
<feature type="coiled-coil region" evidence="1">
    <location>
        <begin position="347"/>
        <end position="426"/>
    </location>
</feature>
<evidence type="ECO:0000256" key="1">
    <source>
        <dbReference type="SAM" id="Coils"/>
    </source>
</evidence>
<reference evidence="3 4" key="1">
    <citation type="submission" date="2016-11" db="EMBL/GenBank/DDBJ databases">
        <authorList>
            <person name="Jaros S."/>
            <person name="Januszkiewicz K."/>
            <person name="Wedrychowicz H."/>
        </authorList>
    </citation>
    <scope>NUCLEOTIDE SEQUENCE [LARGE SCALE GENOMIC DNA]</scope>
    <source>
        <strain evidence="3 4">DSM 14501</strain>
    </source>
</reference>
<keyword evidence="4" id="KW-1185">Reference proteome</keyword>
<dbReference type="PANTHER" id="PTHR38032">
    <property type="entry name" value="POLYMERASE-RELATED"/>
    <property type="match status" value="1"/>
</dbReference>
<dbReference type="Pfam" id="PF20250">
    <property type="entry name" value="FapA_N"/>
    <property type="match status" value="1"/>
</dbReference>
<gene>
    <name evidence="3" type="ORF">SAMN02745883_00130</name>
</gene>
<dbReference type="STRING" id="1121266.SAMN02745883_00130"/>
<dbReference type="InterPro" id="IPR005646">
    <property type="entry name" value="FapA"/>
</dbReference>
<proteinExistence type="predicted"/>
<dbReference type="AlphaFoldDB" id="A0A1M6L9X2"/>
<sequence length="469" mass="52817">MSDVNLKFNLDEEEKKCDSNLCQIIVDISDDYYKAYITVKKENEEANITKEDIYKALEEKKVVYGIDHNLIESIVRSPDIADKIAIAQGKRHKNGKDGRIIFNIDTTDSLKPQMLPNGKVNYKNLHFVKQVSKGDILARKINPTRGENGITVTGRTIKAKHGKDIKFKAGKNVSISNDGTLLIADIDGIVKIIDEKINVIEVLEINKDVGVSTGNISFSGKVIVKGNVQQGYTIKSNDDIEIYGIVEGAEIISMESVIIHKGIHNSSKVYAEKDVKSCFVENSKIEAKGDVTCDYVMHSNILCNGKMHVNKKKGIVVGGFIKARKGVNAKVIGSNIGTITKVEVGIDEELLNEYKSIKDRIKSIEENIKKLNKIIEILEVQNELSEHSKEELQKTLSTRDKYIDEMNNLQDKLDYLNLTIRELKDSKVQAKIVYPGVKLKINNSYHNVRDVLENVTFMKENGEIRFFHY</sequence>
<dbReference type="RefSeq" id="WP_072965452.1">
    <property type="nucleotide sequence ID" value="NZ_FRAJ01000003.1"/>
</dbReference>
<protein>
    <recommendedName>
        <fullName evidence="2">Flagellar Assembly Protein A N-terminal region domain-containing protein</fullName>
    </recommendedName>
</protein>
<dbReference type="InterPro" id="IPR046865">
    <property type="entry name" value="FapA_b_solenoid"/>
</dbReference>